<dbReference type="SUPFAM" id="SSF53795">
    <property type="entry name" value="PEP carboxykinase-like"/>
    <property type="match status" value="1"/>
</dbReference>
<dbReference type="Pfam" id="PF01293">
    <property type="entry name" value="PEPCK_ATP"/>
    <property type="match status" value="2"/>
</dbReference>
<proteinExistence type="inferred from homology"/>
<evidence type="ECO:0000256" key="1">
    <source>
        <dbReference type="ARBA" id="ARBA00004742"/>
    </source>
</evidence>
<dbReference type="InterPro" id="IPR008210">
    <property type="entry name" value="PEP_carboxykinase_N"/>
</dbReference>
<dbReference type="GO" id="GO:0005829">
    <property type="term" value="C:cytosol"/>
    <property type="evidence" value="ECO:0000318"/>
    <property type="project" value="GO_Central"/>
</dbReference>
<dbReference type="OMA" id="LWKTPDR"/>
<comment type="pathway">
    <text evidence="1">Carbohydrate biosynthesis; gluconeogenesis.</text>
</comment>
<sequence>MISSVSTKLNSSKKLLNVVSYTTVANNANKNNNSKSIYNILRRKRDRQGLVNVEAFENGESTVFPRSRQGLDYDLNWTLNGYSITPSYSAYRNPRLPLLLQHSNGVTDKNNVLITSSSSQEPKNVVNFFLDETISSKNNKDSSKVISIADYKLVLEKVKQNISESTNIYVHDSAVGSCRDVESKIRFVTNDAVSSLFVKHLLPTTTPTQVNEFKHQLTVYCVPEFKFPSSSSSLPSSSFNIIDTKRGIAVIVGIQSTENIRNVISSISSNILMNTNQDALSLSADIYTSSEDASPVLIFNNDGFLLNKNFESGKVVSQGAIWSKNTLSRLYNSITYNFESIAQNQFDLIEKFVGSKKVNTTVPIKFETNSFKQPSSVVFIIKDNSGVIPAFSQLNSEQAQKYFVSGFVGDDVYQPFFIKEQNTTQNIQKAELFKNLIKDGGVNVYIINPSSFQKDAEVDKLLGSIMSGKVGKSTTSDVYTTLSPIQVSSATQPKNAEEIKKLAKSFESKLQKQVDSLLV</sequence>
<dbReference type="RefSeq" id="XP_635497.1">
    <property type="nucleotide sequence ID" value="XM_630405.1"/>
</dbReference>
<dbReference type="HOGENOM" id="CLU_643199_0_0_1"/>
<dbReference type="VEuPathDB" id="AmoebaDB:DDB_G0290857"/>
<dbReference type="UniPathway" id="UPA00138"/>
<dbReference type="GO" id="GO:0005524">
    <property type="term" value="F:ATP binding"/>
    <property type="evidence" value="ECO:0007669"/>
    <property type="project" value="UniProtKB-KW"/>
</dbReference>
<evidence type="ECO:0000256" key="5">
    <source>
        <dbReference type="ARBA" id="ARBA00022840"/>
    </source>
</evidence>
<dbReference type="InterPro" id="IPR001272">
    <property type="entry name" value="PEP_carboxykinase_ATP"/>
</dbReference>
<dbReference type="Proteomes" id="UP000002195">
    <property type="component" value="Unassembled WGS sequence"/>
</dbReference>
<dbReference type="SMR" id="Q54FH4"/>
<dbReference type="Gene3D" id="3.40.449.10">
    <property type="entry name" value="Phosphoenolpyruvate Carboxykinase, domain 1"/>
    <property type="match status" value="1"/>
</dbReference>
<evidence type="ECO:0000256" key="3">
    <source>
        <dbReference type="ARBA" id="ARBA00012363"/>
    </source>
</evidence>
<evidence type="ECO:0000256" key="2">
    <source>
        <dbReference type="ARBA" id="ARBA00006052"/>
    </source>
</evidence>
<keyword evidence="5" id="KW-0067">ATP-binding</keyword>
<dbReference type="PANTHER" id="PTHR30031:SF11">
    <property type="entry name" value="PHOSPHOENOLPYRUVATE CARBOXYKINASE (ATP)"/>
    <property type="match status" value="1"/>
</dbReference>
<dbReference type="GO" id="GO:0006094">
    <property type="term" value="P:gluconeogenesis"/>
    <property type="evidence" value="ECO:0000318"/>
    <property type="project" value="GO_Central"/>
</dbReference>
<organism evidence="8 9">
    <name type="scientific">Dictyostelium discoideum</name>
    <name type="common">Social amoeba</name>
    <dbReference type="NCBI Taxonomy" id="44689"/>
    <lineage>
        <taxon>Eukaryota</taxon>
        <taxon>Amoebozoa</taxon>
        <taxon>Evosea</taxon>
        <taxon>Eumycetozoa</taxon>
        <taxon>Dictyostelia</taxon>
        <taxon>Dictyosteliales</taxon>
        <taxon>Dictyosteliaceae</taxon>
        <taxon>Dictyostelium</taxon>
    </lineage>
</organism>
<dbReference type="GeneID" id="8627864"/>
<comment type="similarity">
    <text evidence="2">Belongs to the phosphoenolpyruvate carboxykinase (ATP) family.</text>
</comment>
<dbReference type="SUPFAM" id="SSF68923">
    <property type="entry name" value="PEP carboxykinase N-terminal domain"/>
    <property type="match status" value="1"/>
</dbReference>
<dbReference type="FunFam" id="3.90.228.20:FF:000014">
    <property type="match status" value="1"/>
</dbReference>
<dbReference type="dictyBase" id="DDB_G0290857"/>
<keyword evidence="9" id="KW-1185">Reference proteome</keyword>
<dbReference type="FunCoup" id="Q54FH4">
    <property type="interactions" value="42"/>
</dbReference>
<dbReference type="EMBL" id="AAFI02000171">
    <property type="protein sequence ID" value="EAL61993.1"/>
    <property type="molecule type" value="Genomic_DNA"/>
</dbReference>
<dbReference type="eggNOG" id="ENOG502RDFD">
    <property type="taxonomic scope" value="Eukaryota"/>
</dbReference>
<reference evidence="8 9" key="1">
    <citation type="journal article" date="2005" name="Nature">
        <title>The genome of the social amoeba Dictyostelium discoideum.</title>
        <authorList>
            <consortium name="The Dictyostelium discoideum Sequencing Consortium"/>
            <person name="Eichinger L."/>
            <person name="Pachebat J.A."/>
            <person name="Glockner G."/>
            <person name="Rajandream M.A."/>
            <person name="Sucgang R."/>
            <person name="Berriman M."/>
            <person name="Song J."/>
            <person name="Olsen R."/>
            <person name="Szafranski K."/>
            <person name="Xu Q."/>
            <person name="Tunggal B."/>
            <person name="Kummerfeld S."/>
            <person name="Madera M."/>
            <person name="Konfortov B.A."/>
            <person name="Rivero F."/>
            <person name="Bankier A.T."/>
            <person name="Lehmann R."/>
            <person name="Hamlin N."/>
            <person name="Davies R."/>
            <person name="Gaudet P."/>
            <person name="Fey P."/>
            <person name="Pilcher K."/>
            <person name="Chen G."/>
            <person name="Saunders D."/>
            <person name="Sodergren E."/>
            <person name="Davis P."/>
            <person name="Kerhornou A."/>
            <person name="Nie X."/>
            <person name="Hall N."/>
            <person name="Anjard C."/>
            <person name="Hemphill L."/>
            <person name="Bason N."/>
            <person name="Farbrother P."/>
            <person name="Desany B."/>
            <person name="Just E."/>
            <person name="Morio T."/>
            <person name="Rost R."/>
            <person name="Churcher C."/>
            <person name="Cooper J."/>
            <person name="Haydock S."/>
            <person name="van Driessche N."/>
            <person name="Cronin A."/>
            <person name="Goodhead I."/>
            <person name="Muzny D."/>
            <person name="Mourier T."/>
            <person name="Pain A."/>
            <person name="Lu M."/>
            <person name="Harper D."/>
            <person name="Lindsay R."/>
            <person name="Hauser H."/>
            <person name="James K."/>
            <person name="Quiles M."/>
            <person name="Madan Babu M."/>
            <person name="Saito T."/>
            <person name="Buchrieser C."/>
            <person name="Wardroper A."/>
            <person name="Felder M."/>
            <person name="Thangavelu M."/>
            <person name="Johnson D."/>
            <person name="Knights A."/>
            <person name="Loulseged H."/>
            <person name="Mungall K."/>
            <person name="Oliver K."/>
            <person name="Price C."/>
            <person name="Quail M.A."/>
            <person name="Urushihara H."/>
            <person name="Hernandez J."/>
            <person name="Rabbinowitsch E."/>
            <person name="Steffen D."/>
            <person name="Sanders M."/>
            <person name="Ma J."/>
            <person name="Kohara Y."/>
            <person name="Sharp S."/>
            <person name="Simmonds M."/>
            <person name="Spiegler S."/>
            <person name="Tivey A."/>
            <person name="Sugano S."/>
            <person name="White B."/>
            <person name="Walker D."/>
            <person name="Woodward J."/>
            <person name="Winckler T."/>
            <person name="Tanaka Y."/>
            <person name="Shaulsky G."/>
            <person name="Schleicher M."/>
            <person name="Weinstock G."/>
            <person name="Rosenthal A."/>
            <person name="Cox E.C."/>
            <person name="Chisholm R.L."/>
            <person name="Gibbs R."/>
            <person name="Loomis W.F."/>
            <person name="Platzer M."/>
            <person name="Kay R.R."/>
            <person name="Williams J."/>
            <person name="Dear P.H."/>
            <person name="Noegel A.A."/>
            <person name="Barrell B."/>
            <person name="Kuspa A."/>
        </authorList>
    </citation>
    <scope>NUCLEOTIDE SEQUENCE [LARGE SCALE GENOMIC DNA]</scope>
    <source>
        <strain evidence="8 9">AX4</strain>
    </source>
</reference>
<dbReference type="Gene3D" id="3.90.228.20">
    <property type="match status" value="1"/>
</dbReference>
<accession>Q54FH4</accession>
<evidence type="ECO:0000313" key="8">
    <source>
        <dbReference type="EMBL" id="EAL61993.1"/>
    </source>
</evidence>
<evidence type="ECO:0000256" key="7">
    <source>
        <dbReference type="ARBA" id="ARBA00047371"/>
    </source>
</evidence>
<dbReference type="InterPro" id="IPR013035">
    <property type="entry name" value="PEP_carboxykinase_C"/>
</dbReference>
<protein>
    <recommendedName>
        <fullName evidence="3">phosphoenolpyruvate carboxykinase (ATP)</fullName>
        <ecNumber evidence="3">4.1.1.49</ecNumber>
    </recommendedName>
</protein>
<dbReference type="FunFam" id="3.40.449.10:FF:000015">
    <property type="entry name" value="Uncharacterized protein"/>
    <property type="match status" value="1"/>
</dbReference>
<keyword evidence="4" id="KW-0547">Nucleotide-binding</keyword>
<evidence type="ECO:0000256" key="6">
    <source>
        <dbReference type="ARBA" id="ARBA00023239"/>
    </source>
</evidence>
<dbReference type="InParanoid" id="Q54FH4"/>
<dbReference type="KEGG" id="ddi:DDB_G0290857"/>
<name>Q54FH4_DICDI</name>
<dbReference type="PANTHER" id="PTHR30031">
    <property type="entry name" value="PHOSPHOENOLPYRUVATE CARBOXYKINASE ATP"/>
    <property type="match status" value="1"/>
</dbReference>
<evidence type="ECO:0000256" key="4">
    <source>
        <dbReference type="ARBA" id="ARBA00022741"/>
    </source>
</evidence>
<dbReference type="AlphaFoldDB" id="Q54FH4"/>
<gene>
    <name evidence="8" type="ORF">DDB_G0290857</name>
</gene>
<comment type="caution">
    <text evidence="8">The sequence shown here is derived from an EMBL/GenBank/DDBJ whole genome shotgun (WGS) entry which is preliminary data.</text>
</comment>
<dbReference type="PaxDb" id="44689-DDB0189117"/>
<evidence type="ECO:0000313" key="9">
    <source>
        <dbReference type="Proteomes" id="UP000002195"/>
    </source>
</evidence>
<keyword evidence="6" id="KW-0456">Lyase</keyword>
<dbReference type="GO" id="GO:0004612">
    <property type="term" value="F:phosphoenolpyruvate carboxykinase (ATP) activity"/>
    <property type="evidence" value="ECO:0000318"/>
    <property type="project" value="GO_Central"/>
</dbReference>
<comment type="catalytic activity">
    <reaction evidence="7">
        <text>oxaloacetate + ATP = phosphoenolpyruvate + ADP + CO2</text>
        <dbReference type="Rhea" id="RHEA:18617"/>
        <dbReference type="ChEBI" id="CHEBI:16452"/>
        <dbReference type="ChEBI" id="CHEBI:16526"/>
        <dbReference type="ChEBI" id="CHEBI:30616"/>
        <dbReference type="ChEBI" id="CHEBI:58702"/>
        <dbReference type="ChEBI" id="CHEBI:456216"/>
        <dbReference type="EC" id="4.1.1.49"/>
    </reaction>
</comment>
<dbReference type="STRING" id="44689.Q54FH4"/>
<dbReference type="EC" id="4.1.1.49" evidence="3"/>